<dbReference type="InterPro" id="IPR027417">
    <property type="entry name" value="P-loop_NTPase"/>
</dbReference>
<dbReference type="SUPFAM" id="SSF52540">
    <property type="entry name" value="P-loop containing nucleoside triphosphate hydrolases"/>
    <property type="match status" value="1"/>
</dbReference>
<dbReference type="InterPro" id="IPR050625">
    <property type="entry name" value="ParA/MinD_ATPase"/>
</dbReference>
<dbReference type="InterPro" id="IPR059050">
    <property type="entry name" value="Rv3660c_N"/>
</dbReference>
<name>A0ABN2TMT0_9ACTN</name>
<dbReference type="EMBL" id="BAAAPC010000026">
    <property type="protein sequence ID" value="GAA2013214.1"/>
    <property type="molecule type" value="Genomic_DNA"/>
</dbReference>
<evidence type="ECO:0000313" key="2">
    <source>
        <dbReference type="EMBL" id="GAA2013214.1"/>
    </source>
</evidence>
<dbReference type="PANTHER" id="PTHR43384">
    <property type="entry name" value="SEPTUM SITE-DETERMINING PROTEIN MIND HOMOLOG, CHLOROPLASTIC-RELATED"/>
    <property type="match status" value="1"/>
</dbReference>
<sequence>MDTPTATRPLVITDNPELLDDLLRLASAAAVDVTVAHTTANAGRDWSRAPLIVVGADLLSALADLEPEPHPNVVAAGRDGRRCAAPAHAVGTAARRVGARAVFSLPDDEAALAELFAESMRPRAGRAPVVSVLGGRGGAGASLLAIALALGGARAGLNTALFDADPLGVGLDVLLGEEHATGSRWGDLLAREGRMDWSAVRGALPVVRGLSLLTWQRGPALPVPTPAMRAVLTSAAYGADLVVADLPRALDAGAEEALRRTTTVLLVVPAAVHAVMAAQRLAPRLRDQVADVRVVTRRADADLPASDIARTLGLPLAGDIGEERGLPAVLDRGDAPAAHRGSPLARFADGFLTRLRAERRAAGRAAQ</sequence>
<evidence type="ECO:0000259" key="1">
    <source>
        <dbReference type="Pfam" id="PF26563"/>
    </source>
</evidence>
<dbReference type="Pfam" id="PF26563">
    <property type="entry name" value="Rv3660c_N"/>
    <property type="match status" value="1"/>
</dbReference>
<dbReference type="Proteomes" id="UP001501585">
    <property type="component" value="Unassembled WGS sequence"/>
</dbReference>
<accession>A0ABN2TMT0</accession>
<proteinExistence type="predicted"/>
<dbReference type="RefSeq" id="WP_344107447.1">
    <property type="nucleotide sequence ID" value="NZ_BAAAPC010000026.1"/>
</dbReference>
<dbReference type="Gene3D" id="3.40.50.300">
    <property type="entry name" value="P-loop containing nucleotide triphosphate hydrolases"/>
    <property type="match status" value="1"/>
</dbReference>
<comment type="caution">
    <text evidence="2">The sequence shown here is derived from an EMBL/GenBank/DDBJ whole genome shotgun (WGS) entry which is preliminary data.</text>
</comment>
<dbReference type="InterPro" id="IPR022521">
    <property type="entry name" value="Rv3660c"/>
</dbReference>
<organism evidence="2 3">
    <name type="scientific">Nocardiopsis rhodophaea</name>
    <dbReference type="NCBI Taxonomy" id="280238"/>
    <lineage>
        <taxon>Bacteria</taxon>
        <taxon>Bacillati</taxon>
        <taxon>Actinomycetota</taxon>
        <taxon>Actinomycetes</taxon>
        <taxon>Streptosporangiales</taxon>
        <taxon>Nocardiopsidaceae</taxon>
        <taxon>Nocardiopsis</taxon>
    </lineage>
</organism>
<feature type="domain" description="Rv3660c-like CheY-like N-terminal" evidence="1">
    <location>
        <begin position="13"/>
        <end position="124"/>
    </location>
</feature>
<gene>
    <name evidence="2" type="ORF">GCM10009799_46930</name>
</gene>
<evidence type="ECO:0000313" key="3">
    <source>
        <dbReference type="Proteomes" id="UP001501585"/>
    </source>
</evidence>
<dbReference type="NCBIfam" id="TIGR03815">
    <property type="entry name" value="CpaE_hom_Actino"/>
    <property type="match status" value="1"/>
</dbReference>
<keyword evidence="3" id="KW-1185">Reference proteome</keyword>
<dbReference type="PANTHER" id="PTHR43384:SF11">
    <property type="entry name" value="SEPTUM SITE DETERMINING PROTEIN"/>
    <property type="match status" value="1"/>
</dbReference>
<protein>
    <submittedName>
        <fullName evidence="2">Septum formation initiator</fullName>
    </submittedName>
</protein>
<reference evidence="2 3" key="1">
    <citation type="journal article" date="2019" name="Int. J. Syst. Evol. Microbiol.">
        <title>The Global Catalogue of Microorganisms (GCM) 10K type strain sequencing project: providing services to taxonomists for standard genome sequencing and annotation.</title>
        <authorList>
            <consortium name="The Broad Institute Genomics Platform"/>
            <consortium name="The Broad Institute Genome Sequencing Center for Infectious Disease"/>
            <person name="Wu L."/>
            <person name="Ma J."/>
        </authorList>
    </citation>
    <scope>NUCLEOTIDE SEQUENCE [LARGE SCALE GENOMIC DNA]</scope>
    <source>
        <strain evidence="2 3">JCM 15313</strain>
    </source>
</reference>